<proteinExistence type="predicted"/>
<name>A0ABW5FEP6_9BACL</name>
<reference evidence="2" key="1">
    <citation type="journal article" date="2019" name="Int. J. Syst. Evol. Microbiol.">
        <title>The Global Catalogue of Microorganisms (GCM) 10K type strain sequencing project: providing services to taxonomists for standard genome sequencing and annotation.</title>
        <authorList>
            <consortium name="The Broad Institute Genomics Platform"/>
            <consortium name="The Broad Institute Genome Sequencing Center for Infectious Disease"/>
            <person name="Wu L."/>
            <person name="Ma J."/>
        </authorList>
    </citation>
    <scope>NUCLEOTIDE SEQUENCE [LARGE SCALE GENOMIC DNA]</scope>
    <source>
        <strain evidence="2">CCM 8725</strain>
    </source>
</reference>
<keyword evidence="2" id="KW-1185">Reference proteome</keyword>
<comment type="caution">
    <text evidence="1">The sequence shown here is derived from an EMBL/GenBank/DDBJ whole genome shotgun (WGS) entry which is preliminary data.</text>
</comment>
<organism evidence="1 2">
    <name type="scientific">Paenibacillus rhizoplanae</name>
    <dbReference type="NCBI Taxonomy" id="1917181"/>
    <lineage>
        <taxon>Bacteria</taxon>
        <taxon>Bacillati</taxon>
        <taxon>Bacillota</taxon>
        <taxon>Bacilli</taxon>
        <taxon>Bacillales</taxon>
        <taxon>Paenibacillaceae</taxon>
        <taxon>Paenibacillus</taxon>
    </lineage>
</organism>
<dbReference type="EMBL" id="JBHUKY010000068">
    <property type="protein sequence ID" value="MFD2413508.1"/>
    <property type="molecule type" value="Genomic_DNA"/>
</dbReference>
<evidence type="ECO:0000313" key="2">
    <source>
        <dbReference type="Proteomes" id="UP001597448"/>
    </source>
</evidence>
<sequence length="56" mass="6483">MREYYCISCRSLHKVVGLNHTLRILSTGYHIVGEQRYQICICNETKLEQALPAVTE</sequence>
<dbReference type="RefSeq" id="WP_379257826.1">
    <property type="nucleotide sequence ID" value="NZ_JBHSVQ010000001.1"/>
</dbReference>
<gene>
    <name evidence="1" type="ORF">ACFSX3_26930</name>
</gene>
<accession>A0ABW5FEP6</accession>
<evidence type="ECO:0000313" key="1">
    <source>
        <dbReference type="EMBL" id="MFD2413508.1"/>
    </source>
</evidence>
<evidence type="ECO:0008006" key="3">
    <source>
        <dbReference type="Google" id="ProtNLM"/>
    </source>
</evidence>
<protein>
    <recommendedName>
        <fullName evidence="3">DUF3973 domain-containing protein</fullName>
    </recommendedName>
</protein>
<dbReference type="Proteomes" id="UP001597448">
    <property type="component" value="Unassembled WGS sequence"/>
</dbReference>